<dbReference type="EMBL" id="DSFH01000012">
    <property type="protein sequence ID" value="HEW63523.1"/>
    <property type="molecule type" value="Genomic_DNA"/>
</dbReference>
<reference evidence="4" key="1">
    <citation type="journal article" date="2020" name="mSystems">
        <title>Genome- and Community-Level Interaction Insights into Carbon Utilization and Element Cycling Functions of Hydrothermarchaeota in Hydrothermal Sediment.</title>
        <authorList>
            <person name="Zhou Z."/>
            <person name="Liu Y."/>
            <person name="Xu W."/>
            <person name="Pan J."/>
            <person name="Luo Z.H."/>
            <person name="Li M."/>
        </authorList>
    </citation>
    <scope>NUCLEOTIDE SEQUENCE [LARGE SCALE GENOMIC DNA]</scope>
    <source>
        <strain evidence="4">SpSt-1261</strain>
    </source>
</reference>
<dbReference type="PANTHER" id="PTHR10553">
    <property type="entry name" value="SMALL NUCLEAR RIBONUCLEOPROTEIN"/>
    <property type="match status" value="1"/>
</dbReference>
<accession>A0A7C2VIF2</accession>
<dbReference type="PROSITE" id="PS52002">
    <property type="entry name" value="SM"/>
    <property type="match status" value="1"/>
</dbReference>
<sequence length="150" mass="16849">MSMSMASKRVFSELNALLDKQVTIKLKDGRTIKGTLYGFDDKLNILLKNATENEGNSSVPTMLIYSDYIAYLSAIEAPIFNPDEFARLIVSKLNIREADIKTYPEAGVLVILNNIRVSDKGVEGSGPLAHKIYGLYTEYIENKKKEIEKR</sequence>
<evidence type="ECO:0000259" key="3">
    <source>
        <dbReference type="PROSITE" id="PS52002"/>
    </source>
</evidence>
<dbReference type="RefSeq" id="WP_148683688.1">
    <property type="nucleotide sequence ID" value="NZ_DSFH01000012.1"/>
</dbReference>
<dbReference type="AlphaFoldDB" id="A0A7C2VIF2"/>
<dbReference type="Pfam" id="PF14894">
    <property type="entry name" value="Lsm_C"/>
    <property type="match status" value="1"/>
</dbReference>
<feature type="domain" description="Sm" evidence="3">
    <location>
        <begin position="9"/>
        <end position="78"/>
    </location>
</feature>
<dbReference type="PANTHER" id="PTHR10553:SF5">
    <property type="entry name" value="U6 SNRNA-ASSOCIATED SM-LIKE PROTEIN LSM7"/>
    <property type="match status" value="1"/>
</dbReference>
<dbReference type="SUPFAM" id="SSF50182">
    <property type="entry name" value="Sm-like ribonucleoproteins"/>
    <property type="match status" value="1"/>
</dbReference>
<dbReference type="InterPro" id="IPR001163">
    <property type="entry name" value="Sm_dom_euk/arc"/>
</dbReference>
<protein>
    <submittedName>
        <fullName evidence="5">Lsm family RNA-binding protein</fullName>
    </submittedName>
</protein>
<dbReference type="InterPro" id="IPR044641">
    <property type="entry name" value="Lsm7/SmG-like"/>
</dbReference>
<dbReference type="Proteomes" id="UP000652307">
    <property type="component" value="Unassembled WGS sequence"/>
</dbReference>
<dbReference type="InterPro" id="IPR028277">
    <property type="entry name" value="Lsm_C"/>
</dbReference>
<dbReference type="GO" id="GO:0003723">
    <property type="term" value="F:RNA binding"/>
    <property type="evidence" value="ECO:0007669"/>
    <property type="project" value="InterPro"/>
</dbReference>
<comment type="similarity">
    <text evidence="1">Belongs to the snRNP Sm proteins family.</text>
</comment>
<keyword evidence="2" id="KW-0687">Ribonucleoprotein</keyword>
<organism evidence="4">
    <name type="scientific">Fervidicoccus fontis</name>
    <dbReference type="NCBI Taxonomy" id="683846"/>
    <lineage>
        <taxon>Archaea</taxon>
        <taxon>Thermoproteota</taxon>
        <taxon>Thermoprotei</taxon>
        <taxon>Fervidicoccales</taxon>
        <taxon>Fervidicoccaceae</taxon>
        <taxon>Fervidicoccus</taxon>
    </lineage>
</organism>
<dbReference type="GO" id="GO:1990904">
    <property type="term" value="C:ribonucleoprotein complex"/>
    <property type="evidence" value="ECO:0007669"/>
    <property type="project" value="UniProtKB-KW"/>
</dbReference>
<reference evidence="5" key="2">
    <citation type="submission" date="2020-10" db="EMBL/GenBank/DDBJ databases">
        <title>Fervidococcus fontis strain 3639Fd - the first crenarchaeon capable of growth on lipids.</title>
        <authorList>
            <person name="Kochetkova T.V."/>
            <person name="Elcheninov A.G."/>
            <person name="Toschakov S.V."/>
            <person name="Kublanov I.V."/>
        </authorList>
    </citation>
    <scope>NUCLEOTIDE SEQUENCE</scope>
    <source>
        <strain evidence="5">3639Fd</strain>
    </source>
</reference>
<comment type="caution">
    <text evidence="4">The sequence shown here is derived from an EMBL/GenBank/DDBJ whole genome shotgun (WGS) entry which is preliminary data.</text>
</comment>
<dbReference type="InterPro" id="IPR047575">
    <property type="entry name" value="Sm"/>
</dbReference>
<dbReference type="Gene3D" id="3.30.310.60">
    <property type="entry name" value="Like-Sm ribonucleoprotein, C-terminal domain"/>
    <property type="match status" value="1"/>
</dbReference>
<evidence type="ECO:0000313" key="4">
    <source>
        <dbReference type="EMBL" id="HEW63523.1"/>
    </source>
</evidence>
<dbReference type="Proteomes" id="UP000886076">
    <property type="component" value="Unassembled WGS sequence"/>
</dbReference>
<dbReference type="Pfam" id="PF01423">
    <property type="entry name" value="LSM"/>
    <property type="match status" value="1"/>
</dbReference>
<dbReference type="GeneID" id="12450146"/>
<dbReference type="EMBL" id="JADEZV010000003">
    <property type="protein sequence ID" value="MBE9391405.1"/>
    <property type="molecule type" value="Genomic_DNA"/>
</dbReference>
<name>A0A7C2VIF2_9CREN</name>
<dbReference type="SMART" id="SM00651">
    <property type="entry name" value="Sm"/>
    <property type="match status" value="1"/>
</dbReference>
<dbReference type="Gene3D" id="2.30.30.100">
    <property type="match status" value="1"/>
</dbReference>
<dbReference type="InterPro" id="IPR010920">
    <property type="entry name" value="LSM_dom_sf"/>
</dbReference>
<gene>
    <name evidence="4" type="ORF">ENO39_00470</name>
    <name evidence="5" type="ORF">IOK49_04875</name>
</gene>
<dbReference type="InterPro" id="IPR037156">
    <property type="entry name" value="Lsm_C_sf"/>
</dbReference>
<proteinExistence type="inferred from homology"/>
<evidence type="ECO:0000256" key="1">
    <source>
        <dbReference type="ARBA" id="ARBA00006850"/>
    </source>
</evidence>
<evidence type="ECO:0000256" key="2">
    <source>
        <dbReference type="ARBA" id="ARBA00023274"/>
    </source>
</evidence>
<evidence type="ECO:0000313" key="5">
    <source>
        <dbReference type="EMBL" id="MBE9391405.1"/>
    </source>
</evidence>